<proteinExistence type="predicted"/>
<dbReference type="InterPro" id="IPR045339">
    <property type="entry name" value="DUF6534"/>
</dbReference>
<keyword evidence="1" id="KW-0472">Membrane</keyword>
<protein>
    <recommendedName>
        <fullName evidence="2">DUF6534 domain-containing protein</fullName>
    </recommendedName>
</protein>
<evidence type="ECO:0000259" key="2">
    <source>
        <dbReference type="Pfam" id="PF20152"/>
    </source>
</evidence>
<organism evidence="3 4">
    <name type="scientific">Mycena pura</name>
    <dbReference type="NCBI Taxonomy" id="153505"/>
    <lineage>
        <taxon>Eukaryota</taxon>
        <taxon>Fungi</taxon>
        <taxon>Dikarya</taxon>
        <taxon>Basidiomycota</taxon>
        <taxon>Agaricomycotina</taxon>
        <taxon>Agaricomycetes</taxon>
        <taxon>Agaricomycetidae</taxon>
        <taxon>Agaricales</taxon>
        <taxon>Marasmiineae</taxon>
        <taxon>Mycenaceae</taxon>
        <taxon>Mycena</taxon>
    </lineage>
</organism>
<gene>
    <name evidence="3" type="ORF">GGX14DRAFT_673506</name>
</gene>
<feature type="transmembrane region" description="Helical" evidence="1">
    <location>
        <begin position="62"/>
        <end position="85"/>
    </location>
</feature>
<feature type="domain" description="DUF6534" evidence="2">
    <location>
        <begin position="183"/>
        <end position="270"/>
    </location>
</feature>
<keyword evidence="4" id="KW-1185">Reference proteome</keyword>
<evidence type="ECO:0000313" key="4">
    <source>
        <dbReference type="Proteomes" id="UP001219525"/>
    </source>
</evidence>
<feature type="transmembrane region" description="Helical" evidence="1">
    <location>
        <begin position="132"/>
        <end position="156"/>
    </location>
</feature>
<evidence type="ECO:0000256" key="1">
    <source>
        <dbReference type="SAM" id="Phobius"/>
    </source>
</evidence>
<dbReference type="PANTHER" id="PTHR40465">
    <property type="entry name" value="CHROMOSOME 1, WHOLE GENOME SHOTGUN SEQUENCE"/>
    <property type="match status" value="1"/>
</dbReference>
<evidence type="ECO:0000313" key="3">
    <source>
        <dbReference type="EMBL" id="KAJ7196267.1"/>
    </source>
</evidence>
<dbReference type="AlphaFoldDB" id="A0AAD6V094"/>
<feature type="transmembrane region" description="Helical" evidence="1">
    <location>
        <begin position="97"/>
        <end position="120"/>
    </location>
</feature>
<keyword evidence="1" id="KW-1133">Transmembrane helix</keyword>
<feature type="transmembrane region" description="Helical" evidence="1">
    <location>
        <begin position="33"/>
        <end position="50"/>
    </location>
</feature>
<reference evidence="3" key="1">
    <citation type="submission" date="2023-03" db="EMBL/GenBank/DDBJ databases">
        <title>Massive genome expansion in bonnet fungi (Mycena s.s.) driven by repeated elements and novel gene families across ecological guilds.</title>
        <authorList>
            <consortium name="Lawrence Berkeley National Laboratory"/>
            <person name="Harder C.B."/>
            <person name="Miyauchi S."/>
            <person name="Viragh M."/>
            <person name="Kuo A."/>
            <person name="Thoen E."/>
            <person name="Andreopoulos B."/>
            <person name="Lu D."/>
            <person name="Skrede I."/>
            <person name="Drula E."/>
            <person name="Henrissat B."/>
            <person name="Morin E."/>
            <person name="Kohler A."/>
            <person name="Barry K."/>
            <person name="LaButti K."/>
            <person name="Morin E."/>
            <person name="Salamov A."/>
            <person name="Lipzen A."/>
            <person name="Mereny Z."/>
            <person name="Hegedus B."/>
            <person name="Baldrian P."/>
            <person name="Stursova M."/>
            <person name="Weitz H."/>
            <person name="Taylor A."/>
            <person name="Grigoriev I.V."/>
            <person name="Nagy L.G."/>
            <person name="Martin F."/>
            <person name="Kauserud H."/>
        </authorList>
    </citation>
    <scope>NUCLEOTIDE SEQUENCE</scope>
    <source>
        <strain evidence="3">9144</strain>
    </source>
</reference>
<accession>A0AAD6V094</accession>
<keyword evidence="1" id="KW-0812">Transmembrane</keyword>
<name>A0AAD6V094_9AGAR</name>
<comment type="caution">
    <text evidence="3">The sequence shown here is derived from an EMBL/GenBank/DDBJ whole genome shotgun (WGS) entry which is preliminary data.</text>
</comment>
<feature type="transmembrane region" description="Helical" evidence="1">
    <location>
        <begin position="220"/>
        <end position="244"/>
    </location>
</feature>
<dbReference type="PANTHER" id="PTHR40465:SF1">
    <property type="entry name" value="DUF6534 DOMAIN-CONTAINING PROTEIN"/>
    <property type="match status" value="1"/>
</dbReference>
<sequence length="406" mass="46436">MPPGLDRNARCKMSTTFPPLESSPLSMWKLRNILNWLLLGVLITQMYTYYQKFATDKISIIITAYTVFCLDFAQTIMLTHLTWFYMNLLREPQDLDVVPWSASMLVFMAGLIAGIVQLFYAWRIWALAPNQLMAAIAIFIVLIQTTLAGNLSAIVSAIQLLVVPTLEKAQRTYRGYFIWITGSLVTDMLITSCMAYILYNAKVGTSRANASSETILSRMVRITVQTGLGTVVTACLHLFLFVAFPTRDYLMVPMYILSKLLYPVHGDASLKRRQANLGRAARKRSKAIAMVIFQVEEWVVDRDHRSRRLLRRLMSNGRVRRTNALMQPPWVYVRKFAELGQHCGGQCTLRIPSLHCPGCRVFLAHLLLLAYCGISTLQVPRWPWDPFSLLQWEEEEVDLEQSVYYT</sequence>
<feature type="transmembrane region" description="Helical" evidence="1">
    <location>
        <begin position="176"/>
        <end position="199"/>
    </location>
</feature>
<dbReference type="Proteomes" id="UP001219525">
    <property type="component" value="Unassembled WGS sequence"/>
</dbReference>
<dbReference type="EMBL" id="JARJCW010000085">
    <property type="protein sequence ID" value="KAJ7196267.1"/>
    <property type="molecule type" value="Genomic_DNA"/>
</dbReference>
<dbReference type="Pfam" id="PF20152">
    <property type="entry name" value="DUF6534"/>
    <property type="match status" value="1"/>
</dbReference>